<dbReference type="Pfam" id="PF00067">
    <property type="entry name" value="p450"/>
    <property type="match status" value="1"/>
</dbReference>
<evidence type="ECO:0000256" key="9">
    <source>
        <dbReference type="RuleBase" id="RU000461"/>
    </source>
</evidence>
<evidence type="ECO:0000313" key="12">
    <source>
        <dbReference type="Proteomes" id="UP001168821"/>
    </source>
</evidence>
<dbReference type="EMBL" id="JALNTZ010000004">
    <property type="protein sequence ID" value="KAJ3656955.1"/>
    <property type="molecule type" value="Genomic_DNA"/>
</dbReference>
<evidence type="ECO:0000256" key="5">
    <source>
        <dbReference type="ARBA" id="ARBA00023002"/>
    </source>
</evidence>
<feature type="binding site" description="axial binding residue" evidence="8">
    <location>
        <position position="432"/>
    </location>
    <ligand>
        <name>heme</name>
        <dbReference type="ChEBI" id="CHEBI:30413"/>
    </ligand>
    <ligandPart>
        <name>Fe</name>
        <dbReference type="ChEBI" id="CHEBI:18248"/>
    </ligandPart>
</feature>
<dbReference type="InterPro" id="IPR036396">
    <property type="entry name" value="Cyt_P450_sf"/>
</dbReference>
<dbReference type="InterPro" id="IPR017972">
    <property type="entry name" value="Cyt_P450_CS"/>
</dbReference>
<feature type="signal peptide" evidence="10">
    <location>
        <begin position="1"/>
        <end position="20"/>
    </location>
</feature>
<dbReference type="CDD" id="cd20628">
    <property type="entry name" value="CYP4"/>
    <property type="match status" value="1"/>
</dbReference>
<dbReference type="SUPFAM" id="SSF48264">
    <property type="entry name" value="Cytochrome P450"/>
    <property type="match status" value="1"/>
</dbReference>
<comment type="caution">
    <text evidence="11">The sequence shown here is derived from an EMBL/GenBank/DDBJ whole genome shotgun (WGS) entry which is preliminary data.</text>
</comment>
<dbReference type="AlphaFoldDB" id="A0AA38IHZ8"/>
<reference evidence="11" key="1">
    <citation type="journal article" date="2023" name="G3 (Bethesda)">
        <title>Whole genome assemblies of Zophobas morio and Tenebrio molitor.</title>
        <authorList>
            <person name="Kaur S."/>
            <person name="Stinson S.A."/>
            <person name="diCenzo G.C."/>
        </authorList>
    </citation>
    <scope>NUCLEOTIDE SEQUENCE</scope>
    <source>
        <strain evidence="11">QUZm001</strain>
    </source>
</reference>
<evidence type="ECO:0000256" key="4">
    <source>
        <dbReference type="ARBA" id="ARBA00022723"/>
    </source>
</evidence>
<dbReference type="InterPro" id="IPR050196">
    <property type="entry name" value="Cytochrome_P450_Monoox"/>
</dbReference>
<evidence type="ECO:0000256" key="7">
    <source>
        <dbReference type="ARBA" id="ARBA00023033"/>
    </source>
</evidence>
<dbReference type="PROSITE" id="PS00086">
    <property type="entry name" value="CYTOCHROME_P450"/>
    <property type="match status" value="1"/>
</dbReference>
<dbReference type="Gene3D" id="1.10.630.10">
    <property type="entry name" value="Cytochrome P450"/>
    <property type="match status" value="1"/>
</dbReference>
<dbReference type="InterPro" id="IPR002401">
    <property type="entry name" value="Cyt_P450_E_grp-I"/>
</dbReference>
<comment type="cofactor">
    <cofactor evidence="1 8">
        <name>heme</name>
        <dbReference type="ChEBI" id="CHEBI:30413"/>
    </cofactor>
</comment>
<comment type="similarity">
    <text evidence="2 9">Belongs to the cytochrome P450 family.</text>
</comment>
<evidence type="ECO:0000256" key="3">
    <source>
        <dbReference type="ARBA" id="ARBA00022617"/>
    </source>
</evidence>
<evidence type="ECO:0000256" key="10">
    <source>
        <dbReference type="SAM" id="SignalP"/>
    </source>
</evidence>
<accession>A0AA38IHZ8</accession>
<dbReference type="PRINTS" id="PR00463">
    <property type="entry name" value="EP450I"/>
</dbReference>
<keyword evidence="7 9" id="KW-0503">Monooxygenase</keyword>
<dbReference type="PANTHER" id="PTHR24291:SF187">
    <property type="entry name" value="CYTOCHROME P450 4AE1-RELATED"/>
    <property type="match status" value="1"/>
</dbReference>
<sequence>MLLYALILALFCVYFYLNKSSNRNDLCKFPEPPGHPLLGHISTITSTTSIIYNLSRYIENYGNTLKLNIGPSVFPLSKSLVTIDYKFVKFVLSHNKILKKSQNYQFFRRWLGNGLLISDGDYWRRHRKILTLAFHTEILKDFVGVFESVGDVLIGKLGKYDGKSSVDVHRLVTLCALDTICETAMGTKMNVQSGENSQYVESVQQMGRIVIERTLSLIKVSKYTFWLTRDYYIQKNALKILHGFTLSVIDSKRNKPVEKTTKRMAFLDLLLKVSHDENILTIGELQEEVDTFMFEGHDTTAAGISFILYCLADHPEEQEKVLQEQKELFGDDKNPPVTYSDLQDMKYLECVIKETFRLYPPVPIIGRYTTEEIKFDDSLIPKNTNIIFFIYGLHRSSEFFPQPEKFKPERFQNFNSAFPYAYIPFSAGPRNCIGQRFAMLETKSIISKIVRHFEIKPTLPRHELKLSVETVLKSVNGIKVTLKKRN</sequence>
<name>A0AA38IHZ8_9CUCU</name>
<keyword evidence="10" id="KW-0732">Signal</keyword>
<dbReference type="Proteomes" id="UP001168821">
    <property type="component" value="Unassembled WGS sequence"/>
</dbReference>
<dbReference type="GO" id="GO:0004497">
    <property type="term" value="F:monooxygenase activity"/>
    <property type="evidence" value="ECO:0007669"/>
    <property type="project" value="UniProtKB-KW"/>
</dbReference>
<feature type="chain" id="PRO_5041305468" description="Cytochrome P450" evidence="10">
    <location>
        <begin position="21"/>
        <end position="486"/>
    </location>
</feature>
<evidence type="ECO:0008006" key="13">
    <source>
        <dbReference type="Google" id="ProtNLM"/>
    </source>
</evidence>
<keyword evidence="4 8" id="KW-0479">Metal-binding</keyword>
<dbReference type="InterPro" id="IPR001128">
    <property type="entry name" value="Cyt_P450"/>
</dbReference>
<dbReference type="GO" id="GO:0005506">
    <property type="term" value="F:iron ion binding"/>
    <property type="evidence" value="ECO:0007669"/>
    <property type="project" value="InterPro"/>
</dbReference>
<dbReference type="PANTHER" id="PTHR24291">
    <property type="entry name" value="CYTOCHROME P450 FAMILY 4"/>
    <property type="match status" value="1"/>
</dbReference>
<evidence type="ECO:0000313" key="11">
    <source>
        <dbReference type="EMBL" id="KAJ3656955.1"/>
    </source>
</evidence>
<dbReference type="PRINTS" id="PR00385">
    <property type="entry name" value="P450"/>
</dbReference>
<evidence type="ECO:0000256" key="8">
    <source>
        <dbReference type="PIRSR" id="PIRSR602401-1"/>
    </source>
</evidence>
<keyword evidence="12" id="KW-1185">Reference proteome</keyword>
<evidence type="ECO:0000256" key="2">
    <source>
        <dbReference type="ARBA" id="ARBA00010617"/>
    </source>
</evidence>
<evidence type="ECO:0000256" key="1">
    <source>
        <dbReference type="ARBA" id="ARBA00001971"/>
    </source>
</evidence>
<dbReference type="GO" id="GO:0020037">
    <property type="term" value="F:heme binding"/>
    <property type="evidence" value="ECO:0007669"/>
    <property type="project" value="InterPro"/>
</dbReference>
<dbReference type="GO" id="GO:0016705">
    <property type="term" value="F:oxidoreductase activity, acting on paired donors, with incorporation or reduction of molecular oxygen"/>
    <property type="evidence" value="ECO:0007669"/>
    <property type="project" value="InterPro"/>
</dbReference>
<protein>
    <recommendedName>
        <fullName evidence="13">Cytochrome P450</fullName>
    </recommendedName>
</protein>
<evidence type="ECO:0000256" key="6">
    <source>
        <dbReference type="ARBA" id="ARBA00023004"/>
    </source>
</evidence>
<gene>
    <name evidence="11" type="ORF">Zmor_015996</name>
</gene>
<organism evidence="11 12">
    <name type="scientific">Zophobas morio</name>
    <dbReference type="NCBI Taxonomy" id="2755281"/>
    <lineage>
        <taxon>Eukaryota</taxon>
        <taxon>Metazoa</taxon>
        <taxon>Ecdysozoa</taxon>
        <taxon>Arthropoda</taxon>
        <taxon>Hexapoda</taxon>
        <taxon>Insecta</taxon>
        <taxon>Pterygota</taxon>
        <taxon>Neoptera</taxon>
        <taxon>Endopterygota</taxon>
        <taxon>Coleoptera</taxon>
        <taxon>Polyphaga</taxon>
        <taxon>Cucujiformia</taxon>
        <taxon>Tenebrionidae</taxon>
        <taxon>Zophobas</taxon>
    </lineage>
</organism>
<proteinExistence type="inferred from homology"/>
<keyword evidence="5 9" id="KW-0560">Oxidoreductase</keyword>
<keyword evidence="6 8" id="KW-0408">Iron</keyword>
<keyword evidence="3 8" id="KW-0349">Heme</keyword>